<keyword evidence="2" id="KW-1185">Reference proteome</keyword>
<protein>
    <submittedName>
        <fullName evidence="1">Uncharacterized protein</fullName>
    </submittedName>
</protein>
<comment type="caution">
    <text evidence="1">The sequence shown here is derived from an EMBL/GenBank/DDBJ whole genome shotgun (WGS) entry which is preliminary data.</text>
</comment>
<dbReference type="EMBL" id="JXTC01000393">
    <property type="protein sequence ID" value="PON57844.1"/>
    <property type="molecule type" value="Genomic_DNA"/>
</dbReference>
<evidence type="ECO:0000313" key="2">
    <source>
        <dbReference type="Proteomes" id="UP000237000"/>
    </source>
</evidence>
<dbReference type="InParanoid" id="A0A2P5CA23"/>
<sequence length="122" mass="13207">MRQGLSQGLKCKGAPPFFLSSSSSSSSSLFSPASPLFSLGRTMKPLPCPPPIAVVDWDPPGTSRCLTGDREPDAQGHRMSSSPARSSLFWLQKELTPDDADSSHFQSSSWALQIRLVTRINT</sequence>
<name>A0A2P5CA23_TREOI</name>
<gene>
    <name evidence="1" type="ORF">TorRG33x02_292980</name>
</gene>
<evidence type="ECO:0000313" key="1">
    <source>
        <dbReference type="EMBL" id="PON57844.1"/>
    </source>
</evidence>
<dbReference type="AlphaFoldDB" id="A0A2P5CA23"/>
<dbReference type="Proteomes" id="UP000237000">
    <property type="component" value="Unassembled WGS sequence"/>
</dbReference>
<organism evidence="1 2">
    <name type="scientific">Trema orientale</name>
    <name type="common">Charcoal tree</name>
    <name type="synonym">Celtis orientalis</name>
    <dbReference type="NCBI Taxonomy" id="63057"/>
    <lineage>
        <taxon>Eukaryota</taxon>
        <taxon>Viridiplantae</taxon>
        <taxon>Streptophyta</taxon>
        <taxon>Embryophyta</taxon>
        <taxon>Tracheophyta</taxon>
        <taxon>Spermatophyta</taxon>
        <taxon>Magnoliopsida</taxon>
        <taxon>eudicotyledons</taxon>
        <taxon>Gunneridae</taxon>
        <taxon>Pentapetalae</taxon>
        <taxon>rosids</taxon>
        <taxon>fabids</taxon>
        <taxon>Rosales</taxon>
        <taxon>Cannabaceae</taxon>
        <taxon>Trema</taxon>
    </lineage>
</organism>
<proteinExistence type="predicted"/>
<feature type="non-terminal residue" evidence="1">
    <location>
        <position position="122"/>
    </location>
</feature>
<reference evidence="2" key="1">
    <citation type="submission" date="2016-06" db="EMBL/GenBank/DDBJ databases">
        <title>Parallel loss of symbiosis genes in relatives of nitrogen-fixing non-legume Parasponia.</title>
        <authorList>
            <person name="Van Velzen R."/>
            <person name="Holmer R."/>
            <person name="Bu F."/>
            <person name="Rutten L."/>
            <person name="Van Zeijl A."/>
            <person name="Liu W."/>
            <person name="Santuari L."/>
            <person name="Cao Q."/>
            <person name="Sharma T."/>
            <person name="Shen D."/>
            <person name="Roswanjaya Y."/>
            <person name="Wardhani T."/>
            <person name="Kalhor M.S."/>
            <person name="Jansen J."/>
            <person name="Van den Hoogen J."/>
            <person name="Gungor B."/>
            <person name="Hartog M."/>
            <person name="Hontelez J."/>
            <person name="Verver J."/>
            <person name="Yang W.-C."/>
            <person name="Schijlen E."/>
            <person name="Repin R."/>
            <person name="Schilthuizen M."/>
            <person name="Schranz E."/>
            <person name="Heidstra R."/>
            <person name="Miyata K."/>
            <person name="Fedorova E."/>
            <person name="Kohlen W."/>
            <person name="Bisseling T."/>
            <person name="Smit S."/>
            <person name="Geurts R."/>
        </authorList>
    </citation>
    <scope>NUCLEOTIDE SEQUENCE [LARGE SCALE GENOMIC DNA]</scope>
    <source>
        <strain evidence="2">cv. RG33-2</strain>
    </source>
</reference>
<accession>A0A2P5CA23</accession>